<keyword evidence="3" id="KW-1185">Reference proteome</keyword>
<dbReference type="AlphaFoldDB" id="A0A3L7E585"/>
<reference evidence="2 3" key="1">
    <citation type="submission" date="2018-07" db="EMBL/GenBank/DDBJ databases">
        <title>Halioglobus sp. genome submission.</title>
        <authorList>
            <person name="Ye M.-Q."/>
            <person name="Du Z.-J."/>
        </authorList>
    </citation>
    <scope>NUCLEOTIDE SEQUENCE [LARGE SCALE GENOMIC DNA]</scope>
    <source>
        <strain evidence="2 3">U0301</strain>
    </source>
</reference>
<dbReference type="OrthoDB" id="174137at2"/>
<dbReference type="SUPFAM" id="SSF52540">
    <property type="entry name" value="P-loop containing nucleoside triphosphate hydrolases"/>
    <property type="match status" value="1"/>
</dbReference>
<dbReference type="InterPro" id="IPR027417">
    <property type="entry name" value="P-loop_NTPase"/>
</dbReference>
<organism evidence="2 3">
    <name type="scientific">Seongchinamella sediminis</name>
    <dbReference type="NCBI Taxonomy" id="2283635"/>
    <lineage>
        <taxon>Bacteria</taxon>
        <taxon>Pseudomonadati</taxon>
        <taxon>Pseudomonadota</taxon>
        <taxon>Gammaproteobacteria</taxon>
        <taxon>Cellvibrionales</taxon>
        <taxon>Halieaceae</taxon>
        <taxon>Seongchinamella</taxon>
    </lineage>
</organism>
<name>A0A3L7E585_9GAMM</name>
<feature type="coiled-coil region" evidence="1">
    <location>
        <begin position="312"/>
        <end position="352"/>
    </location>
</feature>
<dbReference type="Proteomes" id="UP000265509">
    <property type="component" value="Unassembled WGS sequence"/>
</dbReference>
<dbReference type="Pfam" id="PF13555">
    <property type="entry name" value="AAA_29"/>
    <property type="match status" value="1"/>
</dbReference>
<proteinExistence type="predicted"/>
<sequence length="1217" mass="138520">MYLKRSITVNWGNLPAEELEYGPVNLFSGGNGSGKTTAADALQTLMTAAHDNLFNYNPGQDETTQRGRGGKQVRTLASYILGCDDGAFARPWNCDGYIAGIFHPTKGETAEPFTAVIGVRAHLDRAGAHAQARQDELLLMIVPGEMLSLSHLVRDYPDGKHVVPVNELPNLLRMEFGKKAVEVYDNKKGTYLARLYGALRGKRDAVSQQESKNAARTFARFMAYKPVQSIDQFVANEVLEARDFGDTIRRIRDLLRTVHGMEQEASQLRIAVALLEQARQHAGDYLECWLQRTTLGYGAAAQKYQRNQRHYVREKEQQIALRQQQSDLAEEQEQTSRRLEQAHRELVSLEARIQGIPALRSKQELEQRATELGETLRNGARPLLEQDHQRSGNLGALRNIRELLSRHSLELLLPELASRGWRDKVRSLLESTEADLPDLNQMLARDWIDLSPLEVSLDRARSEQPLHNQLADMLHRPGEADASGDPAPSLAQRLDRLVSEREREVRGNEQQAKEVEQHIATLEARRVRYPRDVEEALAAIHSECPGADPRVLCDHVEVVEAEWQMAIEGYLGGARFGILVEPEYEAEAIRILRRLAGRSRNRARVIQGEQARRDAERQSLPEDSVFHVLRFSHRGAEHYLKASYGTLQRVKDADALRLTRRGLTSDGLGSGNYAMFRCDIDDDQLVFGEAARERNLRAQRLKLEDLQQQYQQASNAYRAVQQMQQQVYQVKPLAWVESVGAMLDAQHKLRDVEQQLQALDLSAHSDLEREQEQLQQRYGELEQHQRSLDTREGELRSECNHCDQQVRKLADASDALLEARDIAETDLLASQRHWPGLNVQPRVEAMDARLSQAHLDIDFAAEEQDCKNRLGELLVSLQKVINDYNQQAQPADQLFADSAEEWHSAPFFGHVRGLHQQIDNLHNRLHNNVLLEHQEKLGGLRDSFNTTFISDLCHEIHQAIREGERSLKNLNSELEHHQFGADRETFAFEWQWLPEFREYWDFFREVMDIPNLGDGSSLFEAGLSEKGAAVRDRLLGLLLDGDEQQALRELERISDYRRYRRYDILKTPENKTPIRLSQYGTGSGGQLETPAYIIRAAAITSAFRFGEGDSHLRMVIVDEAFMHMDEARSREVIGYLTNTLGLQLIFIMPTSKAGPFLDLVSNQFVFSKVPSPQAVGELNTRVLVDRQQLNVERVAQLWAQHRRVIRQQGALDFMEGL</sequence>
<evidence type="ECO:0008006" key="4">
    <source>
        <dbReference type="Google" id="ProtNLM"/>
    </source>
</evidence>
<dbReference type="EMBL" id="QRAN01000001">
    <property type="protein sequence ID" value="RLQ23831.1"/>
    <property type="molecule type" value="Genomic_DNA"/>
</dbReference>
<dbReference type="RefSeq" id="WP_117952389.1">
    <property type="nucleotide sequence ID" value="NZ_QRAN01000001.1"/>
</dbReference>
<evidence type="ECO:0000313" key="3">
    <source>
        <dbReference type="Proteomes" id="UP000265509"/>
    </source>
</evidence>
<dbReference type="PANTHER" id="PTHR32182:SF0">
    <property type="entry name" value="DNA REPLICATION AND REPAIR PROTEIN RECF"/>
    <property type="match status" value="1"/>
</dbReference>
<evidence type="ECO:0000256" key="1">
    <source>
        <dbReference type="SAM" id="Coils"/>
    </source>
</evidence>
<dbReference type="Pfam" id="PF13558">
    <property type="entry name" value="SbcC_Walker_B"/>
    <property type="match status" value="1"/>
</dbReference>
<dbReference type="PANTHER" id="PTHR32182">
    <property type="entry name" value="DNA REPLICATION AND REPAIR PROTEIN RECF"/>
    <property type="match status" value="1"/>
</dbReference>
<accession>A0A3L7E585</accession>
<dbReference type="GO" id="GO:0006302">
    <property type="term" value="P:double-strand break repair"/>
    <property type="evidence" value="ECO:0007669"/>
    <property type="project" value="TreeGrafter"/>
</dbReference>
<gene>
    <name evidence="2" type="ORF">DWB85_01380</name>
</gene>
<dbReference type="GO" id="GO:0000731">
    <property type="term" value="P:DNA synthesis involved in DNA repair"/>
    <property type="evidence" value="ECO:0007669"/>
    <property type="project" value="TreeGrafter"/>
</dbReference>
<keyword evidence="1" id="KW-0175">Coiled coil</keyword>
<evidence type="ECO:0000313" key="2">
    <source>
        <dbReference type="EMBL" id="RLQ23831.1"/>
    </source>
</evidence>
<feature type="coiled-coil region" evidence="1">
    <location>
        <begin position="689"/>
        <end position="787"/>
    </location>
</feature>
<protein>
    <recommendedName>
        <fullName evidence="4">P-loop containing region of AAA domain-containing protein</fullName>
    </recommendedName>
</protein>
<comment type="caution">
    <text evidence="2">The sequence shown here is derived from an EMBL/GenBank/DDBJ whole genome shotgun (WGS) entry which is preliminary data.</text>
</comment>